<keyword evidence="2" id="KW-1185">Reference proteome</keyword>
<dbReference type="EMBL" id="MU004235">
    <property type="protein sequence ID" value="KAF2669731.1"/>
    <property type="molecule type" value="Genomic_DNA"/>
</dbReference>
<dbReference type="SUPFAM" id="SSF54427">
    <property type="entry name" value="NTF2-like"/>
    <property type="match status" value="1"/>
</dbReference>
<accession>A0A6A6UDV1</accession>
<dbReference type="Proteomes" id="UP000799302">
    <property type="component" value="Unassembled WGS sequence"/>
</dbReference>
<dbReference type="PANTHER" id="PTHR38436">
    <property type="entry name" value="POLYKETIDE CYCLASE SNOAL-LIKE DOMAIN"/>
    <property type="match status" value="1"/>
</dbReference>
<evidence type="ECO:0000313" key="2">
    <source>
        <dbReference type="Proteomes" id="UP000799302"/>
    </source>
</evidence>
<dbReference type="Gene3D" id="3.10.450.50">
    <property type="match status" value="1"/>
</dbReference>
<protein>
    <submittedName>
        <fullName evidence="1">NTF2-like protein</fullName>
    </submittedName>
</protein>
<dbReference type="InterPro" id="IPR032710">
    <property type="entry name" value="NTF2-like_dom_sf"/>
</dbReference>
<gene>
    <name evidence="1" type="ORF">BT63DRAFT_425405</name>
</gene>
<dbReference type="InterPro" id="IPR009959">
    <property type="entry name" value="Cyclase_SnoaL-like"/>
</dbReference>
<dbReference type="GO" id="GO:0030638">
    <property type="term" value="P:polyketide metabolic process"/>
    <property type="evidence" value="ECO:0007669"/>
    <property type="project" value="InterPro"/>
</dbReference>
<dbReference type="PANTHER" id="PTHR38436:SF3">
    <property type="entry name" value="CARBOXYMETHYLENEBUTENOLIDASE-RELATED"/>
    <property type="match status" value="1"/>
</dbReference>
<evidence type="ECO:0000313" key="1">
    <source>
        <dbReference type="EMBL" id="KAF2669731.1"/>
    </source>
</evidence>
<dbReference type="AlphaFoldDB" id="A0A6A6UDV1"/>
<name>A0A6A6UDV1_9PEZI</name>
<sequence length="397" mass="44414">MAINTHASGNGFLTSFNSTTPKLYITAETDTASEFDQIILKRWREEGFDITYLPYRNGGKGYIADLKAIPRNMSVGDSFGIVAYGDAAAACLETFRNPTSRLCALVAYYPSSIPDPQSTFPIGLKVLVHLAGQDVGVTRQHEVLGIQGKRRTTMKKVPEGTGTGGMLKLAYPSFTYDGVEPGFAEHDLEEYDKISERISWGRSLDCVRKAFRTETNLEQVWEDHCKLEFKTKDADKVMTTMVDRPYVNHVPTMTGGIGQKDLHRFYRDYFIPDNPPSLKMKLISRTVGVDKVVDELLVSFDHTQDISWMLPGVPPTNKHVEVALVAVVCVRGGKLYHEHIYWDQATVLVQLGLLDPKYIPPKMKHLGINRLPVVGAEGARKVLDESSEPSNKLMDDW</sequence>
<dbReference type="OrthoDB" id="5440at2759"/>
<reference evidence="1" key="1">
    <citation type="journal article" date="2020" name="Stud. Mycol.">
        <title>101 Dothideomycetes genomes: a test case for predicting lifestyles and emergence of pathogens.</title>
        <authorList>
            <person name="Haridas S."/>
            <person name="Albert R."/>
            <person name="Binder M."/>
            <person name="Bloem J."/>
            <person name="Labutti K."/>
            <person name="Salamov A."/>
            <person name="Andreopoulos B."/>
            <person name="Baker S."/>
            <person name="Barry K."/>
            <person name="Bills G."/>
            <person name="Bluhm B."/>
            <person name="Cannon C."/>
            <person name="Castanera R."/>
            <person name="Culley D."/>
            <person name="Daum C."/>
            <person name="Ezra D."/>
            <person name="Gonzalez J."/>
            <person name="Henrissat B."/>
            <person name="Kuo A."/>
            <person name="Liang C."/>
            <person name="Lipzen A."/>
            <person name="Lutzoni F."/>
            <person name="Magnuson J."/>
            <person name="Mondo S."/>
            <person name="Nolan M."/>
            <person name="Ohm R."/>
            <person name="Pangilinan J."/>
            <person name="Park H.-J."/>
            <person name="Ramirez L."/>
            <person name="Alfaro M."/>
            <person name="Sun H."/>
            <person name="Tritt A."/>
            <person name="Yoshinaga Y."/>
            <person name="Zwiers L.-H."/>
            <person name="Turgeon B."/>
            <person name="Goodwin S."/>
            <person name="Spatafora J."/>
            <person name="Crous P."/>
            <person name="Grigoriev I."/>
        </authorList>
    </citation>
    <scope>NUCLEOTIDE SEQUENCE</scope>
    <source>
        <strain evidence="1">CBS 115976</strain>
    </source>
</reference>
<organism evidence="1 2">
    <name type="scientific">Microthyrium microscopicum</name>
    <dbReference type="NCBI Taxonomy" id="703497"/>
    <lineage>
        <taxon>Eukaryota</taxon>
        <taxon>Fungi</taxon>
        <taxon>Dikarya</taxon>
        <taxon>Ascomycota</taxon>
        <taxon>Pezizomycotina</taxon>
        <taxon>Dothideomycetes</taxon>
        <taxon>Dothideomycetes incertae sedis</taxon>
        <taxon>Microthyriales</taxon>
        <taxon>Microthyriaceae</taxon>
        <taxon>Microthyrium</taxon>
    </lineage>
</organism>
<proteinExistence type="predicted"/>